<dbReference type="SUPFAM" id="SSF46785">
    <property type="entry name" value="Winged helix' DNA-binding domain"/>
    <property type="match status" value="1"/>
</dbReference>
<evidence type="ECO:0000313" key="5">
    <source>
        <dbReference type="EMBL" id="MBD3921937.1"/>
    </source>
</evidence>
<evidence type="ECO:0000256" key="1">
    <source>
        <dbReference type="ARBA" id="ARBA00023015"/>
    </source>
</evidence>
<evidence type="ECO:0000313" key="6">
    <source>
        <dbReference type="Proteomes" id="UP000609346"/>
    </source>
</evidence>
<comment type="caution">
    <text evidence="5">The sequence shown here is derived from an EMBL/GenBank/DDBJ whole genome shotgun (WGS) entry which is preliminary data.</text>
</comment>
<dbReference type="Pfam" id="PF01638">
    <property type="entry name" value="HxlR"/>
    <property type="match status" value="1"/>
</dbReference>
<evidence type="ECO:0000256" key="2">
    <source>
        <dbReference type="ARBA" id="ARBA00023125"/>
    </source>
</evidence>
<dbReference type="Gene3D" id="1.10.10.10">
    <property type="entry name" value="Winged helix-like DNA-binding domain superfamily/Winged helix DNA-binding domain"/>
    <property type="match status" value="1"/>
</dbReference>
<dbReference type="Proteomes" id="UP000609346">
    <property type="component" value="Unassembled WGS sequence"/>
</dbReference>
<evidence type="ECO:0000256" key="3">
    <source>
        <dbReference type="ARBA" id="ARBA00023163"/>
    </source>
</evidence>
<dbReference type="EMBL" id="JACXZA010000007">
    <property type="protein sequence ID" value="MBD3921937.1"/>
    <property type="molecule type" value="Genomic_DNA"/>
</dbReference>
<dbReference type="InterPro" id="IPR002577">
    <property type="entry name" value="HTH_HxlR"/>
</dbReference>
<accession>A0ABR8N3G2</accession>
<feature type="domain" description="HTH hxlR-type" evidence="4">
    <location>
        <begin position="12"/>
        <end position="110"/>
    </location>
</feature>
<evidence type="ECO:0000259" key="4">
    <source>
        <dbReference type="PROSITE" id="PS51118"/>
    </source>
</evidence>
<keyword evidence="1" id="KW-0805">Transcription regulation</keyword>
<organism evidence="5 6">
    <name type="scientific">Paenibacillus terricola</name>
    <dbReference type="NCBI Taxonomy" id="2763503"/>
    <lineage>
        <taxon>Bacteria</taxon>
        <taxon>Bacillati</taxon>
        <taxon>Bacillota</taxon>
        <taxon>Bacilli</taxon>
        <taxon>Bacillales</taxon>
        <taxon>Paenibacillaceae</taxon>
        <taxon>Paenibacillus</taxon>
    </lineage>
</organism>
<dbReference type="InterPro" id="IPR036390">
    <property type="entry name" value="WH_DNA-bd_sf"/>
</dbReference>
<dbReference type="PROSITE" id="PS51118">
    <property type="entry name" value="HTH_HXLR"/>
    <property type="match status" value="1"/>
</dbReference>
<name>A0ABR8N3G2_9BACL</name>
<proteinExistence type="predicted"/>
<protein>
    <submittedName>
        <fullName evidence="5">Helix-turn-helix transcriptional regulator</fullName>
    </submittedName>
</protein>
<gene>
    <name evidence="5" type="ORF">H8B09_24460</name>
</gene>
<dbReference type="RefSeq" id="WP_191206236.1">
    <property type="nucleotide sequence ID" value="NZ_JACXZA010000007.1"/>
</dbReference>
<keyword evidence="2" id="KW-0238">DNA-binding</keyword>
<reference evidence="5 6" key="1">
    <citation type="submission" date="2020-09" db="EMBL/GenBank/DDBJ databases">
        <title>Paenibacillus sp. strain PR3 16S rRNA gene Genome sequencing and assembly.</title>
        <authorList>
            <person name="Kim J."/>
        </authorList>
    </citation>
    <scope>NUCLEOTIDE SEQUENCE [LARGE SCALE GENOMIC DNA]</scope>
    <source>
        <strain evidence="5 6">PR3</strain>
    </source>
</reference>
<dbReference type="PANTHER" id="PTHR33204">
    <property type="entry name" value="TRANSCRIPTIONAL REGULATOR, MARR FAMILY"/>
    <property type="match status" value="1"/>
</dbReference>
<keyword evidence="6" id="KW-1185">Reference proteome</keyword>
<dbReference type="InterPro" id="IPR036388">
    <property type="entry name" value="WH-like_DNA-bd_sf"/>
</dbReference>
<keyword evidence="3" id="KW-0804">Transcription</keyword>
<dbReference type="PANTHER" id="PTHR33204:SF37">
    <property type="entry name" value="HTH-TYPE TRANSCRIPTIONAL REGULATOR YODB"/>
    <property type="match status" value="1"/>
</dbReference>
<sequence>MGTKPDISLEACTYSHVLEIISNKWTALAIYAMETGPIRYGEMMRRIEGISQKMLTQTLKQLERNGIVNRKLTPSVPPTTEYSLTPLGESLLPLMTALKLWAEDHLDSVKQARMHYDNLKP</sequence>